<feature type="domain" description="Calponin-homology (CH)" evidence="6">
    <location>
        <begin position="215"/>
        <end position="318"/>
    </location>
</feature>
<dbReference type="GO" id="GO:0030036">
    <property type="term" value="P:actin cytoskeleton organization"/>
    <property type="evidence" value="ECO:0007669"/>
    <property type="project" value="InterPro"/>
</dbReference>
<feature type="repeat" description="Filamin" evidence="4">
    <location>
        <begin position="1188"/>
        <end position="1223"/>
    </location>
</feature>
<feature type="repeat" description="Filamin" evidence="4">
    <location>
        <begin position="822"/>
        <end position="916"/>
    </location>
</feature>
<feature type="repeat" description="Filamin" evidence="4">
    <location>
        <begin position="1482"/>
        <end position="1574"/>
    </location>
</feature>
<dbReference type="SUPFAM" id="SSF81296">
    <property type="entry name" value="E set domains"/>
    <property type="match status" value="19"/>
</dbReference>
<dbReference type="SMART" id="SM00033">
    <property type="entry name" value="CH"/>
    <property type="match status" value="2"/>
</dbReference>
<dbReference type="PROSITE" id="PS50194">
    <property type="entry name" value="FILAMIN_REPEAT"/>
    <property type="match status" value="19"/>
</dbReference>
<dbReference type="InterPro" id="IPR001589">
    <property type="entry name" value="Actinin_actin-bd_CS"/>
</dbReference>
<feature type="repeat" description="Filamin" evidence="4">
    <location>
        <begin position="725"/>
        <end position="824"/>
    </location>
</feature>
<dbReference type="InterPro" id="IPR036872">
    <property type="entry name" value="CH_dom_sf"/>
</dbReference>
<dbReference type="Pfam" id="PF00630">
    <property type="entry name" value="Filamin"/>
    <property type="match status" value="12"/>
</dbReference>
<feature type="repeat" description="Filamin" evidence="4">
    <location>
        <begin position="1392"/>
        <end position="1481"/>
    </location>
</feature>
<dbReference type="InterPro" id="IPR013783">
    <property type="entry name" value="Ig-like_fold"/>
</dbReference>
<feature type="repeat" description="Filamin" evidence="4">
    <location>
        <begin position="1892"/>
        <end position="1986"/>
    </location>
</feature>
<dbReference type="OrthoDB" id="5334309at2759"/>
<feature type="repeat" description="Filamin" evidence="4">
    <location>
        <begin position="1690"/>
        <end position="1790"/>
    </location>
</feature>
<dbReference type="GO" id="GO:0051015">
    <property type="term" value="F:actin filament binding"/>
    <property type="evidence" value="ECO:0007669"/>
    <property type="project" value="InterPro"/>
</dbReference>
<dbReference type="Pfam" id="PF00307">
    <property type="entry name" value="CH"/>
    <property type="match status" value="2"/>
</dbReference>
<dbReference type="InParanoid" id="A0A1X7V2N4"/>
<comment type="similarity">
    <text evidence="1">Belongs to the filamin family.</text>
</comment>
<organism evidence="7">
    <name type="scientific">Amphimedon queenslandica</name>
    <name type="common">Sponge</name>
    <dbReference type="NCBI Taxonomy" id="400682"/>
    <lineage>
        <taxon>Eukaryota</taxon>
        <taxon>Metazoa</taxon>
        <taxon>Porifera</taxon>
        <taxon>Demospongiae</taxon>
        <taxon>Heteroscleromorpha</taxon>
        <taxon>Haplosclerida</taxon>
        <taxon>Niphatidae</taxon>
        <taxon>Amphimedon</taxon>
    </lineage>
</organism>
<evidence type="ECO:0000256" key="2">
    <source>
        <dbReference type="ARBA" id="ARBA00022737"/>
    </source>
</evidence>
<sequence>MYEFLDVMIILSYVMHHAHDVNFWYKNYSLRQRKAAIYSSSLFQDRRMASITRDRGHSKTWAERSGPIAISTDSPSRAIAKSPEGEPQDDSWKEIQKQVFTRWCNERLKVVNIEIVALPDDFCDGVKLINLVQVLSKKTVGRFSKKPRIHAQKMENVELALSLLTKKEKIKIVNIGSGDIVEGNLKLTLGLVWTLILHYQISIGFGIDTRRSGSISAKQVLMDFVQDIMPHQKVTNFTTDWNDGRLVAGLVDGTAPGLCPEAYTMTADTPLENAKHAMTLAEDWLGVPMLLLPENIVNPHVDSLSVITYLAQFSEAKLVEGAPIQEGGDPSKVKADGDGLMSEGLFASEEPVEFTVDVSEAKPFGSLRVSIIDPNNLEIRPEVKFNNDVYTYRYSPIESGAYTISINWWGKPITGSPFTVNVGRRMALSPRHSASASTRSSLSSAVSVYGSGVEGGNLRACEPAGFWVEGVPSNSTLQIKVVGPQGQLGSEYVTVQGVAKGYYYVLYYPLVSGTYKITTCISGKDIGQSPYTVSVGEKSSLVQGWARGPGIDGTNIEVSSKTWFNVFVPSGSSRDVIVEIEGPKGKVTATQEKAIMSVFRYTYVPKQQGRYKITVIIGPRGRAITLYFIVIAPSSVTKGSFKVWGKGIAPRGVQARQKAEVYFQPIAADQEVALDIKSEDGEQVPFSESSENGITTFTYIPPMVGCYIITFLSNGEPIHSTPFKVNVTDVSKIIFTGENMDGSAVPIKKKLVYNVDARKAGYAQLACQVVSVKDSRVTSLSPKILQKKDSTYEIVVQPIVICEEELLFTYDDALLTQNPIRINAVDVSQIKVYGRGIQKGNVAMKSTSFKVDLNKAGSGKLVVVVTGPVDPTVDVTPTSENFVFNCEYTPTEPGEYSATVTFAGFETKGSPYKFEVLPAGGNAASSRIAMYGPAVEGPLTVGTPGEFFIALGPGNMKSANVSVKGPEGEEKVKQEPIKEKEVVQYSFPVFQPGPYFISADFNGTPVEGSPFETKSEFPDNLPKVSVSGKGLRQAIVNDWAEFEIDSQAEGSGSLDVTVNGPSGAETKMEGKGNGKVAVKYRPTSTGEHQINVLFNNQAIPGSPFPIAVEAKTEVIKLEPTGVSLGSDFTYSIDTSKATKPVSVTGKVLGPFTKGTVPEALKSKAITVKSFSRVAGNLVVTNPKVSEKNKIYTVAFTPRKVGVYLIYVFAGDRLVDKMPYEVYVCDPSKIKVKGPGLGKNKNENSHIDKPLMWEADCTQAGPGTFAAYVGGPDNCTKDVTVEPASSPDQYSISYTPNVPGGYQLLFAYSGFQTSDKPTIMISDPSKAQMGDKGDRVCLVNEKVSFPLDLSAAGADSPYTVPILAEGAVIAEPQMAVMETNTDLFAGLNIPLESRPNLYGPAVEGPLTVGTPGEFFIALGPENMKSANVSVKGPEGEEKVKQEPIKENEVVQYSFPVFQPGPYFISADFNGTPVEGSPFETKSEFPDNLPKVTASGKGLREAFVNDWAEFEIGSQAEGSGSLDVTVNGPSGAEIKMEEKDNGKVAVKYQPTSTGEHQINVLFNNQAIPGSPFPIAVQSKEAKTQVVKLEPTGVSLGSDFTYSIDTSKATKPVSVTGKVLGPFTKGSVPEALKSKEITVKSFSKVAGKLKVTKPKISEKNKIYTVAFAPSKVGVYLIYVFAGDRLVDKMPYEVYVCDPSKIKVKGPGLGKNKNENSHIDKPLTWEADCTQAGPGTFAAYVGGPDNCTKDVTVEPASSPDQYSISYTPNVPGGYQLLFAFSGFQLSDKPTVMISDPSKAQLGDKGDRVCLVNEKVSFPLDLSAAGAETYVTVNTTEARAVKPKVNVSGPNNEEIPTETTEKTPGVYDITFTPVQGGNHQLHVKACGQLISESPYTLQVFNPSAVQCVNDGPVRVVPGTPVNLEYDISNAGPGSFNLNLSGPEESTIVPSTNEENPNLLSFTFTPNTPGIYEARATFEAIPISEEPLNILVTDTELLVISGSGATGKKAQIGEPVEIVVDISKSGPVPLVATVVKPSGEKEELVFSAKEDNPNLLLASYTPMVSGYYDLIFLVDGEALYKEPLRPYIVNPAEFQIVKEEEIYPMQAVLGQVNSYEIFVANEVQEDGFGVFLLTEDEADTVEEEIKCSVEKLDKDRVKIEYLPEAETAQFVVLTYNEVHISEKLSLAKFDTSEFLMEDLKTSVPVNAETSFVVSGIQSSKYEITAVVTQEDGNNLEAKVESIESEEEGKFKYRISYTPVNIGLLTIIVKCGAISLCDLITVKVFNPSLVTCTGLEDVNVLVGVKVPFAVDTSKAGGGAELLVQLEGPENSSVLCQPVNDCHYSGVLSSERAGICRLRVMYGGIEIPSSPFICRYNRPEPDVAKCSVGDLKATPGEFMIDCRDGGGNGILEVAVYGAFVPARSIAVEHNGDFTFNVKYDIPDPVETFISVKWHGIHLNGSPFKVIFDQ</sequence>
<evidence type="ECO:0000256" key="5">
    <source>
        <dbReference type="SAM" id="MobiDB-lite"/>
    </source>
</evidence>
<dbReference type="Gene3D" id="2.60.40.10">
    <property type="entry name" value="Immunoglobulins"/>
    <property type="match status" value="19"/>
</dbReference>
<accession>A0A1X7V2N4</accession>
<name>A0A1X7V2N4_AMPQE</name>
<feature type="repeat" description="Filamin" evidence="4">
    <location>
        <begin position="1221"/>
        <end position="1321"/>
    </location>
</feature>
<feature type="repeat" description="Filamin" evidence="4">
    <location>
        <begin position="920"/>
        <end position="1015"/>
    </location>
</feature>
<dbReference type="eggNOG" id="KOG0518">
    <property type="taxonomic scope" value="Eukaryota"/>
</dbReference>
<dbReference type="InterPro" id="IPR044801">
    <property type="entry name" value="Filamin"/>
</dbReference>
<dbReference type="PROSITE" id="PS00020">
    <property type="entry name" value="ACTININ_2"/>
    <property type="match status" value="1"/>
</dbReference>
<evidence type="ECO:0000256" key="4">
    <source>
        <dbReference type="PROSITE-ProRule" id="PRU00087"/>
    </source>
</evidence>
<dbReference type="PANTHER" id="PTHR38537">
    <property type="entry name" value="JITTERBUG, ISOFORM N"/>
    <property type="match status" value="1"/>
</dbReference>
<proteinExistence type="inferred from homology"/>
<dbReference type="STRING" id="400682.A0A1X7V2N4"/>
<feature type="repeat" description="Filamin" evidence="4">
    <location>
        <begin position="1984"/>
        <end position="2082"/>
    </location>
</feature>
<dbReference type="EnsemblMetazoa" id="Aqu2.1.34263_001">
    <property type="protein sequence ID" value="Aqu2.1.34263_001"/>
    <property type="gene ID" value="Aqu2.1.34263"/>
</dbReference>
<feature type="repeat" description="Filamin" evidence="4">
    <location>
        <begin position="1016"/>
        <end position="1108"/>
    </location>
</feature>
<dbReference type="SUPFAM" id="SSF47576">
    <property type="entry name" value="Calponin-homology domain, CH-domain"/>
    <property type="match status" value="1"/>
</dbReference>
<dbReference type="InterPro" id="IPR014756">
    <property type="entry name" value="Ig_E-set"/>
</dbReference>
<keyword evidence="3" id="KW-0009">Actin-binding</keyword>
<feature type="repeat" description="Filamin" evidence="4">
    <location>
        <begin position="2387"/>
        <end position="2459"/>
    </location>
</feature>
<evidence type="ECO:0000259" key="6">
    <source>
        <dbReference type="PROSITE" id="PS50021"/>
    </source>
</evidence>
<feature type="repeat" description="Filamin" evidence="4">
    <location>
        <begin position="1657"/>
        <end position="1692"/>
    </location>
</feature>
<dbReference type="Gene3D" id="1.10.418.10">
    <property type="entry name" value="Calponin-like domain"/>
    <property type="match status" value="2"/>
</dbReference>
<dbReference type="InterPro" id="IPR001715">
    <property type="entry name" value="CH_dom"/>
</dbReference>
<dbReference type="InterPro" id="IPR001298">
    <property type="entry name" value="Filamin/ABP280_rpt"/>
</dbReference>
<reference evidence="7" key="1">
    <citation type="submission" date="2017-05" db="UniProtKB">
        <authorList>
            <consortium name="EnsemblMetazoa"/>
        </authorList>
    </citation>
    <scope>IDENTIFICATION</scope>
</reference>
<evidence type="ECO:0000313" key="7">
    <source>
        <dbReference type="EnsemblMetazoa" id="Aqu2.1.34263_001"/>
    </source>
</evidence>
<feature type="repeat" description="Filamin" evidence="4">
    <location>
        <begin position="325"/>
        <end position="422"/>
    </location>
</feature>
<feature type="repeat" description="Filamin" evidence="4">
    <location>
        <begin position="438"/>
        <end position="535"/>
    </location>
</feature>
<dbReference type="InterPro" id="IPR017868">
    <property type="entry name" value="Filamin/ABP280_repeat-like"/>
</dbReference>
<feature type="region of interest" description="Disordered" evidence="5">
    <location>
        <begin position="70"/>
        <end position="91"/>
    </location>
</feature>
<protein>
    <recommendedName>
        <fullName evidence="6">Calponin-homology (CH) domain-containing protein</fullName>
    </recommendedName>
</protein>
<dbReference type="SMART" id="SM00557">
    <property type="entry name" value="IG_FLMN"/>
    <property type="match status" value="14"/>
</dbReference>
<evidence type="ECO:0000256" key="1">
    <source>
        <dbReference type="ARBA" id="ARBA00009238"/>
    </source>
</evidence>
<dbReference type="PROSITE" id="PS50021">
    <property type="entry name" value="CH"/>
    <property type="match status" value="2"/>
</dbReference>
<dbReference type="PANTHER" id="PTHR38537:SF8">
    <property type="entry name" value="FILAMIN-A"/>
    <property type="match status" value="1"/>
</dbReference>
<feature type="repeat" description="Filamin" evidence="4">
    <location>
        <begin position="633"/>
        <end position="727"/>
    </location>
</feature>
<evidence type="ECO:0000256" key="3">
    <source>
        <dbReference type="ARBA" id="ARBA00023203"/>
    </source>
</evidence>
<keyword evidence="2" id="KW-0677">Repeat</keyword>
<dbReference type="OMA" id="NENSHID"/>
<feature type="repeat" description="Filamin" evidence="4">
    <location>
        <begin position="2275"/>
        <end position="2368"/>
    </location>
</feature>
<feature type="repeat" description="Filamin" evidence="4">
    <location>
        <begin position="546"/>
        <end position="631"/>
    </location>
</feature>
<dbReference type="FunFam" id="1.10.418.10:FF:000006">
    <property type="entry name" value="Filamin-B isoform A"/>
    <property type="match status" value="1"/>
</dbReference>
<dbReference type="PROSITE" id="PS00019">
    <property type="entry name" value="ACTININ_1"/>
    <property type="match status" value="1"/>
</dbReference>
<feature type="repeat" description="Filamin" evidence="4">
    <location>
        <begin position="1787"/>
        <end position="1894"/>
    </location>
</feature>
<feature type="domain" description="Calponin-homology (CH)" evidence="6">
    <location>
        <begin position="94"/>
        <end position="200"/>
    </location>
</feature>